<evidence type="ECO:0000256" key="5">
    <source>
        <dbReference type="ARBA" id="ARBA00014447"/>
    </source>
</evidence>
<evidence type="ECO:0000256" key="12">
    <source>
        <dbReference type="SAM" id="MobiDB-lite"/>
    </source>
</evidence>
<feature type="compositionally biased region" description="Basic and acidic residues" evidence="12">
    <location>
        <begin position="164"/>
        <end position="173"/>
    </location>
</feature>
<dbReference type="Pfam" id="PF17066">
    <property type="entry name" value="RITA"/>
    <property type="match status" value="1"/>
</dbReference>
<feature type="region of interest" description="Disordered" evidence="12">
    <location>
        <begin position="99"/>
        <end position="219"/>
    </location>
</feature>
<evidence type="ECO:0000256" key="9">
    <source>
        <dbReference type="ARBA" id="ARBA00023242"/>
    </source>
</evidence>
<dbReference type="InterPro" id="IPR031418">
    <property type="entry name" value="RITA1"/>
</dbReference>
<evidence type="ECO:0000256" key="3">
    <source>
        <dbReference type="ARBA" id="ARBA00010906"/>
    </source>
</evidence>
<keyword evidence="14" id="KW-1185">Reference proteome</keyword>
<dbReference type="PANTHER" id="PTHR34917">
    <property type="entry name" value="RBPJ-INTERACTING AND TUBULIN-ASSOCIATED PROTEIN 1"/>
    <property type="match status" value="1"/>
</dbReference>
<feature type="non-terminal residue" evidence="13">
    <location>
        <position position="219"/>
    </location>
</feature>
<dbReference type="PANTHER" id="PTHR34917:SF1">
    <property type="entry name" value="RBPJ-INTERACTING AND TUBULIN-ASSOCIATED PROTEIN 1"/>
    <property type="match status" value="1"/>
</dbReference>
<feature type="compositionally biased region" description="Polar residues" evidence="12">
    <location>
        <begin position="149"/>
        <end position="159"/>
    </location>
</feature>
<organism evidence="13 14">
    <name type="scientific">Urocolius indicus</name>
    <name type="common">Red-faced mousebird</name>
    <name type="synonym">Colius indicus</name>
    <dbReference type="NCBI Taxonomy" id="458196"/>
    <lineage>
        <taxon>Eukaryota</taxon>
        <taxon>Metazoa</taxon>
        <taxon>Chordata</taxon>
        <taxon>Craniata</taxon>
        <taxon>Vertebrata</taxon>
        <taxon>Euteleostomi</taxon>
        <taxon>Archelosauria</taxon>
        <taxon>Archosauria</taxon>
        <taxon>Dinosauria</taxon>
        <taxon>Saurischia</taxon>
        <taxon>Theropoda</taxon>
        <taxon>Coelurosauria</taxon>
        <taxon>Aves</taxon>
        <taxon>Neognathae</taxon>
        <taxon>Neoaves</taxon>
        <taxon>Telluraves</taxon>
        <taxon>Coraciimorphae</taxon>
        <taxon>Coliiformes</taxon>
        <taxon>Coliidae</taxon>
        <taxon>Urocolius</taxon>
    </lineage>
</organism>
<comment type="function">
    <text evidence="10">Tubulin-binding protein that acts as a negative regulator of Notch signaling pathway. Shuttles between the cytoplasm and the nucleus and mediates the nuclear export of RBPJ/RBPSUH, thereby preventing the interaction between RBPJ/RBPSUH and NICD product of Notch proteins (Notch intracellular domain), leading to down-regulate Notch-mediated transcription. May play a role in neurogenesis.</text>
</comment>
<proteinExistence type="inferred from homology"/>
<evidence type="ECO:0000313" key="13">
    <source>
        <dbReference type="EMBL" id="NXX77076.1"/>
    </source>
</evidence>
<keyword evidence="7" id="KW-0524">Neurogenesis</keyword>
<feature type="compositionally biased region" description="Low complexity" evidence="12">
    <location>
        <begin position="137"/>
        <end position="148"/>
    </location>
</feature>
<evidence type="ECO:0000256" key="1">
    <source>
        <dbReference type="ARBA" id="ARBA00004123"/>
    </source>
</evidence>
<keyword evidence="6" id="KW-0963">Cytoplasm</keyword>
<feature type="compositionally biased region" description="Pro residues" evidence="12">
    <location>
        <begin position="30"/>
        <end position="42"/>
    </location>
</feature>
<comment type="similarity">
    <text evidence="3">Belongs to the RITA family.</text>
</comment>
<comment type="caution">
    <text evidence="13">The sequence shown here is derived from an EMBL/GenBank/DDBJ whole genome shotgun (WGS) entry which is preliminary data.</text>
</comment>
<evidence type="ECO:0000256" key="7">
    <source>
        <dbReference type="ARBA" id="ARBA00022902"/>
    </source>
</evidence>
<dbReference type="GO" id="GO:0045746">
    <property type="term" value="P:negative regulation of Notch signaling pathway"/>
    <property type="evidence" value="ECO:0007669"/>
    <property type="project" value="TreeGrafter"/>
</dbReference>
<dbReference type="Proteomes" id="UP000654395">
    <property type="component" value="Unassembled WGS sequence"/>
</dbReference>
<feature type="region of interest" description="Disordered" evidence="12">
    <location>
        <begin position="21"/>
        <end position="61"/>
    </location>
</feature>
<protein>
    <recommendedName>
        <fullName evidence="5">RBPJ-interacting and tubulin-associated protein 1</fullName>
    </recommendedName>
    <alternativeName>
        <fullName evidence="11">RBPJ-interacting and tubulin-associated protein</fullName>
    </alternativeName>
</protein>
<dbReference type="OrthoDB" id="10061257at2759"/>
<evidence type="ECO:0000256" key="2">
    <source>
        <dbReference type="ARBA" id="ARBA00004496"/>
    </source>
</evidence>
<dbReference type="GO" id="GO:0015631">
    <property type="term" value="F:tubulin binding"/>
    <property type="evidence" value="ECO:0007669"/>
    <property type="project" value="InterPro"/>
</dbReference>
<dbReference type="GO" id="GO:0007219">
    <property type="term" value="P:Notch signaling pathway"/>
    <property type="evidence" value="ECO:0007669"/>
    <property type="project" value="UniProtKB-KW"/>
</dbReference>
<dbReference type="GO" id="GO:0007399">
    <property type="term" value="P:nervous system development"/>
    <property type="evidence" value="ECO:0007669"/>
    <property type="project" value="UniProtKB-KW"/>
</dbReference>
<evidence type="ECO:0000256" key="6">
    <source>
        <dbReference type="ARBA" id="ARBA00022490"/>
    </source>
</evidence>
<name>A0A852KFV9_UROIN</name>
<reference evidence="13" key="1">
    <citation type="submission" date="2020-02" db="EMBL/GenBank/DDBJ databases">
        <title>Bird 10,000 Genomes (B10K) Project - Family phase.</title>
        <authorList>
            <person name="Zhang G."/>
        </authorList>
    </citation>
    <scope>NUCLEOTIDE SEQUENCE</scope>
    <source>
        <strain evidence="13">B10K-DU-030-59</strain>
    </source>
</reference>
<evidence type="ECO:0000256" key="11">
    <source>
        <dbReference type="ARBA" id="ARBA00031318"/>
    </source>
</evidence>
<feature type="non-terminal residue" evidence="13">
    <location>
        <position position="1"/>
    </location>
</feature>
<evidence type="ECO:0000256" key="10">
    <source>
        <dbReference type="ARBA" id="ARBA00024957"/>
    </source>
</evidence>
<keyword evidence="8" id="KW-0914">Notch signaling pathway</keyword>
<evidence type="ECO:0000256" key="4">
    <source>
        <dbReference type="ARBA" id="ARBA00011667"/>
    </source>
</evidence>
<sequence>ARGRGCARGCRRRARASFVDESLFGSPAGTRPPPAAFPPPWAPAVAAPRDPRPRSGCRPKAHAPSFCDETLFGAKAEAPARAAAGVRDEAIAKLHALLWSPPPAPRSGDTPWRAVSATTPGPDGSPRVSERPDSDSCCGGRAAPGRGCSQSLLRLNTPSGRFHRALDNPERGRSVKQSPVTVPTTPCGPLLRGRPKSVSRPLSGSPVAASGCTPRPPWK</sequence>
<evidence type="ECO:0000256" key="8">
    <source>
        <dbReference type="ARBA" id="ARBA00022976"/>
    </source>
</evidence>
<keyword evidence="9" id="KW-0539">Nucleus</keyword>
<gene>
    <name evidence="13" type="primary">Rita1</name>
    <name evidence="13" type="ORF">UROIND_R15256</name>
</gene>
<dbReference type="GO" id="GO:0051168">
    <property type="term" value="P:nuclear export"/>
    <property type="evidence" value="ECO:0007669"/>
    <property type="project" value="InterPro"/>
</dbReference>
<feature type="compositionally biased region" description="Polar residues" evidence="12">
    <location>
        <begin position="175"/>
        <end position="184"/>
    </location>
</feature>
<comment type="subunit">
    <text evidence="4">Interacts with RBPJ/RBPSUH.</text>
</comment>
<dbReference type="EMBL" id="WBNH01003360">
    <property type="protein sequence ID" value="NXX77076.1"/>
    <property type="molecule type" value="Genomic_DNA"/>
</dbReference>
<dbReference type="GO" id="GO:0005634">
    <property type="term" value="C:nucleus"/>
    <property type="evidence" value="ECO:0007669"/>
    <property type="project" value="UniProtKB-SubCell"/>
</dbReference>
<comment type="subcellular location">
    <subcellularLocation>
        <location evidence="2">Cytoplasm</location>
    </subcellularLocation>
    <subcellularLocation>
        <location evidence="1">Nucleus</location>
    </subcellularLocation>
</comment>
<dbReference type="GO" id="GO:0005737">
    <property type="term" value="C:cytoplasm"/>
    <property type="evidence" value="ECO:0007669"/>
    <property type="project" value="UniProtKB-SubCell"/>
</dbReference>
<dbReference type="AlphaFoldDB" id="A0A852KFV9"/>
<evidence type="ECO:0000313" key="14">
    <source>
        <dbReference type="Proteomes" id="UP000654395"/>
    </source>
</evidence>
<accession>A0A852KFV9</accession>